<dbReference type="HOGENOM" id="CLU_1046029_0_0_1"/>
<name>S7Q672_GLOTA</name>
<proteinExistence type="predicted"/>
<reference evidence="2 3" key="1">
    <citation type="journal article" date="2012" name="Science">
        <title>The Paleozoic origin of enzymatic lignin decomposition reconstructed from 31 fungal genomes.</title>
        <authorList>
            <person name="Floudas D."/>
            <person name="Binder M."/>
            <person name="Riley R."/>
            <person name="Barry K."/>
            <person name="Blanchette R.A."/>
            <person name="Henrissat B."/>
            <person name="Martinez A.T."/>
            <person name="Otillar R."/>
            <person name="Spatafora J.W."/>
            <person name="Yadav J.S."/>
            <person name="Aerts A."/>
            <person name="Benoit I."/>
            <person name="Boyd A."/>
            <person name="Carlson A."/>
            <person name="Copeland A."/>
            <person name="Coutinho P.M."/>
            <person name="de Vries R.P."/>
            <person name="Ferreira P."/>
            <person name="Findley K."/>
            <person name="Foster B."/>
            <person name="Gaskell J."/>
            <person name="Glotzer D."/>
            <person name="Gorecki P."/>
            <person name="Heitman J."/>
            <person name="Hesse C."/>
            <person name="Hori C."/>
            <person name="Igarashi K."/>
            <person name="Jurgens J.A."/>
            <person name="Kallen N."/>
            <person name="Kersten P."/>
            <person name="Kohler A."/>
            <person name="Kuees U."/>
            <person name="Kumar T.K.A."/>
            <person name="Kuo A."/>
            <person name="LaButti K."/>
            <person name="Larrondo L.F."/>
            <person name="Lindquist E."/>
            <person name="Ling A."/>
            <person name="Lombard V."/>
            <person name="Lucas S."/>
            <person name="Lundell T."/>
            <person name="Martin R."/>
            <person name="McLaughlin D.J."/>
            <person name="Morgenstern I."/>
            <person name="Morin E."/>
            <person name="Murat C."/>
            <person name="Nagy L.G."/>
            <person name="Nolan M."/>
            <person name="Ohm R.A."/>
            <person name="Patyshakuliyeva A."/>
            <person name="Rokas A."/>
            <person name="Ruiz-Duenas F.J."/>
            <person name="Sabat G."/>
            <person name="Salamov A."/>
            <person name="Samejima M."/>
            <person name="Schmutz J."/>
            <person name="Slot J.C."/>
            <person name="St John F."/>
            <person name="Stenlid J."/>
            <person name="Sun H."/>
            <person name="Sun S."/>
            <person name="Syed K."/>
            <person name="Tsang A."/>
            <person name="Wiebenga A."/>
            <person name="Young D."/>
            <person name="Pisabarro A."/>
            <person name="Eastwood D.C."/>
            <person name="Martin F."/>
            <person name="Cullen D."/>
            <person name="Grigoriev I.V."/>
            <person name="Hibbett D.S."/>
        </authorList>
    </citation>
    <scope>NUCLEOTIDE SEQUENCE [LARGE SCALE GENOMIC DNA]</scope>
    <source>
        <strain evidence="2 3">ATCC 11539</strain>
    </source>
</reference>
<sequence>MSGLPEQARTAMSLFTQAISSMPSPEAQRAFAPMLESYFRSTTEADAAILRGWLFSEVEDMTSFLEVFPQFASPVSTPIVPSRALPSPPPEALVISREGSPTVVKNLLLVSPGVEASIGCTPVQEPLLFGSPHPSSVTLPPPLRTPLFLATPSSVAEPPVHTPRPSPVPSRATDSSRSPSPRIVGPSKHKHILVKSNEGDKAEGDTVDSKDAASVGDNNDTPPAATSLVNNWVPFSAAETTALLCSWLENPSVFRVFTNKMKLTAG</sequence>
<gene>
    <name evidence="2" type="ORF">GLOTRDRAFT_129291</name>
</gene>
<dbReference type="RefSeq" id="XP_007866171.1">
    <property type="nucleotide sequence ID" value="XM_007867980.1"/>
</dbReference>
<evidence type="ECO:0000313" key="3">
    <source>
        <dbReference type="Proteomes" id="UP000030669"/>
    </source>
</evidence>
<evidence type="ECO:0000256" key="1">
    <source>
        <dbReference type="SAM" id="MobiDB-lite"/>
    </source>
</evidence>
<dbReference type="GeneID" id="19301895"/>
<dbReference type="EMBL" id="KB469302">
    <property type="protein sequence ID" value="EPQ54982.1"/>
    <property type="molecule type" value="Genomic_DNA"/>
</dbReference>
<organism evidence="2 3">
    <name type="scientific">Gloeophyllum trabeum (strain ATCC 11539 / FP-39264 / Madison 617)</name>
    <name type="common">Brown rot fungus</name>
    <dbReference type="NCBI Taxonomy" id="670483"/>
    <lineage>
        <taxon>Eukaryota</taxon>
        <taxon>Fungi</taxon>
        <taxon>Dikarya</taxon>
        <taxon>Basidiomycota</taxon>
        <taxon>Agaricomycotina</taxon>
        <taxon>Agaricomycetes</taxon>
        <taxon>Gloeophyllales</taxon>
        <taxon>Gloeophyllaceae</taxon>
        <taxon>Gloeophyllum</taxon>
    </lineage>
</organism>
<dbReference type="Proteomes" id="UP000030669">
    <property type="component" value="Unassembled WGS sequence"/>
</dbReference>
<accession>S7Q672</accession>
<evidence type="ECO:0000313" key="2">
    <source>
        <dbReference type="EMBL" id="EPQ54982.1"/>
    </source>
</evidence>
<feature type="compositionally biased region" description="Basic and acidic residues" evidence="1">
    <location>
        <begin position="197"/>
        <end position="211"/>
    </location>
</feature>
<feature type="region of interest" description="Disordered" evidence="1">
    <location>
        <begin position="153"/>
        <end position="223"/>
    </location>
</feature>
<dbReference type="KEGG" id="gtr:GLOTRDRAFT_129291"/>
<dbReference type="AlphaFoldDB" id="S7Q672"/>
<keyword evidence="3" id="KW-1185">Reference proteome</keyword>
<protein>
    <submittedName>
        <fullName evidence="2">Uncharacterized protein</fullName>
    </submittedName>
</protein>